<evidence type="ECO:0000313" key="16">
    <source>
        <dbReference type="EMBL" id="HAE93548.1"/>
    </source>
</evidence>
<feature type="region of interest" description="Disordered" evidence="12">
    <location>
        <begin position="26"/>
        <end position="54"/>
    </location>
</feature>
<evidence type="ECO:0000256" key="3">
    <source>
        <dbReference type="ARBA" id="ARBA00022452"/>
    </source>
</evidence>
<dbReference type="Pfam" id="PF00593">
    <property type="entry name" value="TonB_dep_Rec_b-barrel"/>
    <property type="match status" value="1"/>
</dbReference>
<dbReference type="GO" id="GO:0009279">
    <property type="term" value="C:cell outer membrane"/>
    <property type="evidence" value="ECO:0007669"/>
    <property type="project" value="UniProtKB-SubCell"/>
</dbReference>
<keyword evidence="3 9" id="KW-1134">Transmembrane beta strand</keyword>
<comment type="caution">
    <text evidence="16">The sequence shown here is derived from an EMBL/GenBank/DDBJ whole genome shotgun (WGS) entry which is preliminary data.</text>
</comment>
<dbReference type="InterPro" id="IPR000531">
    <property type="entry name" value="Beta-barrel_TonB"/>
</dbReference>
<dbReference type="PROSITE" id="PS52016">
    <property type="entry name" value="TONB_DEPENDENT_REC_3"/>
    <property type="match status" value="1"/>
</dbReference>
<dbReference type="Proteomes" id="UP000259173">
    <property type="component" value="Unassembled WGS sequence"/>
</dbReference>
<dbReference type="PANTHER" id="PTHR30069">
    <property type="entry name" value="TONB-DEPENDENT OUTER MEMBRANE RECEPTOR"/>
    <property type="match status" value="1"/>
</dbReference>
<evidence type="ECO:0000256" key="7">
    <source>
        <dbReference type="ARBA" id="ARBA00023136"/>
    </source>
</evidence>
<dbReference type="SUPFAM" id="SSF56935">
    <property type="entry name" value="Porins"/>
    <property type="match status" value="1"/>
</dbReference>
<sequence>MSKYIYAPTACVALAMLGSPASIAQEATVDQTTPSQNEERDNHDDHTEDGHEKTLDTIIVQATRSGRLLQDEPMRVEVIDQEEIEEKALMRPGNIATLVNETGGIRVQITSPALGAANIRVQGLYGRYTQLLADGLPLYGGQASSIGLLQIPPTDLRQVEVIKGSATSLYGASALGGVINLVSRRPGEEAESEILLNLTSRDGQDLTAYTATPLSDSLGVSLTAGAHRQGLQDFDDDGWIDMPSYQRWTARPRLFWQGDSGAEVYATLGFMTEERDGGTRDGFTVPDGSFFPQDQDTVRLDGGLVADIPLTQSVEGQFRASGMVQDHDHRFGALLEEDLHQSYLLEASASGANAGTNWVAGVAWQSEIYSSDTFPAFDYTYDVPGIFGQLDHDFTDEVSVSVSARYDDHSEYGSQFSPRLSVLYRPGNWTFRGSVADGFFAPTPFVEEIEAAGLSRLEPLSGIVEETAQTASFDIGYRQGGIEANATFFASDVDGVTRLEPFASAPGGELDRVRLVNAPGKTELRGTELLLRYVWRDFKVTGSYVYIDSSEPDELGTGRQEVALTPKHSAGMVAMWESEGEFRLGLEVYYTGEQRVEDSPFRTTSDSYLDIGILGERTIGRVSYFINAENILDVRQTREEPLLRPTRAPDGQWTTDIWSRNDGFIVNGGIRVKF</sequence>
<dbReference type="InterPro" id="IPR010916">
    <property type="entry name" value="TonB_box_CS"/>
</dbReference>
<evidence type="ECO:0000256" key="13">
    <source>
        <dbReference type="SAM" id="SignalP"/>
    </source>
</evidence>
<dbReference type="PANTHER" id="PTHR30069:SF57">
    <property type="entry name" value="TONB-DEPENDENT RECEPTOR"/>
    <property type="match status" value="1"/>
</dbReference>
<evidence type="ECO:0000256" key="4">
    <source>
        <dbReference type="ARBA" id="ARBA00022692"/>
    </source>
</evidence>
<evidence type="ECO:0000256" key="8">
    <source>
        <dbReference type="ARBA" id="ARBA00023237"/>
    </source>
</evidence>
<protein>
    <submittedName>
        <fullName evidence="16">TonB-dependent receptor</fullName>
    </submittedName>
</protein>
<dbReference type="GO" id="GO:0044718">
    <property type="term" value="P:siderophore transmembrane transport"/>
    <property type="evidence" value="ECO:0007669"/>
    <property type="project" value="TreeGrafter"/>
</dbReference>
<keyword evidence="7 9" id="KW-0472">Membrane</keyword>
<feature type="domain" description="TonB-dependent receptor-like beta-barrel" evidence="14">
    <location>
        <begin position="219"/>
        <end position="608"/>
    </location>
</feature>
<dbReference type="InterPro" id="IPR039426">
    <property type="entry name" value="TonB-dep_rcpt-like"/>
</dbReference>
<dbReference type="InterPro" id="IPR037066">
    <property type="entry name" value="Plug_dom_sf"/>
</dbReference>
<evidence type="ECO:0000256" key="6">
    <source>
        <dbReference type="ARBA" id="ARBA00023077"/>
    </source>
</evidence>
<accession>A0A3B9KXZ3</accession>
<feature type="chain" id="PRO_5017552805" evidence="13">
    <location>
        <begin position="25"/>
        <end position="674"/>
    </location>
</feature>
<evidence type="ECO:0000256" key="1">
    <source>
        <dbReference type="ARBA" id="ARBA00004571"/>
    </source>
</evidence>
<keyword evidence="4 9" id="KW-0812">Transmembrane</keyword>
<feature type="domain" description="TonB-dependent receptor plug" evidence="15">
    <location>
        <begin position="70"/>
        <end position="178"/>
    </location>
</feature>
<name>A0A3B9KXZ3_9PROT</name>
<feature type="compositionally biased region" description="Basic and acidic residues" evidence="12">
    <location>
        <begin position="37"/>
        <end position="54"/>
    </location>
</feature>
<evidence type="ECO:0000256" key="9">
    <source>
        <dbReference type="PROSITE-ProRule" id="PRU01360"/>
    </source>
</evidence>
<evidence type="ECO:0000256" key="2">
    <source>
        <dbReference type="ARBA" id="ARBA00022448"/>
    </source>
</evidence>
<dbReference type="GO" id="GO:0015344">
    <property type="term" value="F:siderophore uptake transmembrane transporter activity"/>
    <property type="evidence" value="ECO:0007669"/>
    <property type="project" value="TreeGrafter"/>
</dbReference>
<reference evidence="16 17" key="1">
    <citation type="journal article" date="2018" name="Nat. Biotechnol.">
        <title>A standardized bacterial taxonomy based on genome phylogeny substantially revises the tree of life.</title>
        <authorList>
            <person name="Parks D.H."/>
            <person name="Chuvochina M."/>
            <person name="Waite D.W."/>
            <person name="Rinke C."/>
            <person name="Skarshewski A."/>
            <person name="Chaumeil P.A."/>
            <person name="Hugenholtz P."/>
        </authorList>
    </citation>
    <scope>NUCLEOTIDE SEQUENCE [LARGE SCALE GENOMIC DNA]</scope>
    <source>
        <strain evidence="16">UBA8557</strain>
    </source>
</reference>
<evidence type="ECO:0000256" key="12">
    <source>
        <dbReference type="SAM" id="MobiDB-lite"/>
    </source>
</evidence>
<evidence type="ECO:0000256" key="11">
    <source>
        <dbReference type="RuleBase" id="RU003357"/>
    </source>
</evidence>
<gene>
    <name evidence="16" type="ORF">DCG65_03250</name>
</gene>
<keyword evidence="5 13" id="KW-0732">Signal</keyword>
<evidence type="ECO:0000313" key="17">
    <source>
        <dbReference type="Proteomes" id="UP000259173"/>
    </source>
</evidence>
<dbReference type="InterPro" id="IPR012910">
    <property type="entry name" value="Plug_dom"/>
</dbReference>
<evidence type="ECO:0000259" key="14">
    <source>
        <dbReference type="Pfam" id="PF00593"/>
    </source>
</evidence>
<proteinExistence type="inferred from homology"/>
<keyword evidence="2 9" id="KW-0813">Transport</keyword>
<dbReference type="InterPro" id="IPR036942">
    <property type="entry name" value="Beta-barrel_TonB_sf"/>
</dbReference>
<comment type="similarity">
    <text evidence="9 11">Belongs to the TonB-dependent receptor family.</text>
</comment>
<evidence type="ECO:0000259" key="15">
    <source>
        <dbReference type="Pfam" id="PF07715"/>
    </source>
</evidence>
<dbReference type="EMBL" id="DMBR01000093">
    <property type="protein sequence ID" value="HAE93548.1"/>
    <property type="molecule type" value="Genomic_DNA"/>
</dbReference>
<dbReference type="PROSITE" id="PS00430">
    <property type="entry name" value="TONB_DEPENDENT_REC_1"/>
    <property type="match status" value="1"/>
</dbReference>
<keyword evidence="16" id="KW-0675">Receptor</keyword>
<keyword evidence="6 10" id="KW-0798">TonB box</keyword>
<comment type="subcellular location">
    <subcellularLocation>
        <location evidence="1 9">Cell outer membrane</location>
        <topology evidence="1 9">Multi-pass membrane protein</topology>
    </subcellularLocation>
</comment>
<dbReference type="Gene3D" id="2.170.130.10">
    <property type="entry name" value="TonB-dependent receptor, plug domain"/>
    <property type="match status" value="1"/>
</dbReference>
<keyword evidence="8 9" id="KW-0998">Cell outer membrane</keyword>
<dbReference type="Gene3D" id="2.40.170.20">
    <property type="entry name" value="TonB-dependent receptor, beta-barrel domain"/>
    <property type="match status" value="1"/>
</dbReference>
<feature type="short sequence motif" description="TonB box" evidence="10">
    <location>
        <begin position="57"/>
        <end position="63"/>
    </location>
</feature>
<organism evidence="16 17">
    <name type="scientific">Hyphomonas atlantica</name>
    <dbReference type="NCBI Taxonomy" id="1280948"/>
    <lineage>
        <taxon>Bacteria</taxon>
        <taxon>Pseudomonadati</taxon>
        <taxon>Pseudomonadota</taxon>
        <taxon>Alphaproteobacteria</taxon>
        <taxon>Hyphomonadales</taxon>
        <taxon>Hyphomonadaceae</taxon>
        <taxon>Hyphomonas</taxon>
    </lineage>
</organism>
<evidence type="ECO:0000256" key="5">
    <source>
        <dbReference type="ARBA" id="ARBA00022729"/>
    </source>
</evidence>
<dbReference type="Pfam" id="PF07715">
    <property type="entry name" value="Plug"/>
    <property type="match status" value="1"/>
</dbReference>
<evidence type="ECO:0000256" key="10">
    <source>
        <dbReference type="PROSITE-ProRule" id="PRU10143"/>
    </source>
</evidence>
<feature type="signal peptide" evidence="13">
    <location>
        <begin position="1"/>
        <end position="24"/>
    </location>
</feature>
<dbReference type="AlphaFoldDB" id="A0A3B9KXZ3"/>